<keyword evidence="1" id="KW-0732">Signal</keyword>
<proteinExistence type="predicted"/>
<comment type="caution">
    <text evidence="2">The sequence shown here is derived from an EMBL/GenBank/DDBJ whole genome shotgun (WGS) entry which is preliminary data.</text>
</comment>
<dbReference type="PROSITE" id="PS51257">
    <property type="entry name" value="PROKAR_LIPOPROTEIN"/>
    <property type="match status" value="1"/>
</dbReference>
<sequence>MKVLSALPLAAAVLMLSACASVQDVNKSEPVFYGSTARPAQEYLSCVASAWKGQGVDFKQNEIKNGGELVVEGTLGVEAVLSATTWRGKTDAKLNTRRPSRAVTLSDSANLCL</sequence>
<dbReference type="EMBL" id="NEVP01000012">
    <property type="protein sequence ID" value="OZI45669.1"/>
    <property type="molecule type" value="Genomic_DNA"/>
</dbReference>
<evidence type="ECO:0000313" key="3">
    <source>
        <dbReference type="Proteomes" id="UP000216913"/>
    </source>
</evidence>
<dbReference type="AlphaFoldDB" id="A0A261T7S2"/>
<evidence type="ECO:0000256" key="1">
    <source>
        <dbReference type="SAM" id="SignalP"/>
    </source>
</evidence>
<name>A0A261T7S2_9BORD</name>
<keyword evidence="3" id="KW-1185">Reference proteome</keyword>
<evidence type="ECO:0000313" key="2">
    <source>
        <dbReference type="EMBL" id="OZI45669.1"/>
    </source>
</evidence>
<feature type="chain" id="PRO_5013238176" description="Lipoprotein" evidence="1">
    <location>
        <begin position="21"/>
        <end position="113"/>
    </location>
</feature>
<dbReference type="Proteomes" id="UP000216913">
    <property type="component" value="Unassembled WGS sequence"/>
</dbReference>
<accession>A0A261T7S2</accession>
<evidence type="ECO:0008006" key="4">
    <source>
        <dbReference type="Google" id="ProtNLM"/>
    </source>
</evidence>
<gene>
    <name evidence="2" type="ORF">CAL25_20740</name>
</gene>
<dbReference type="RefSeq" id="WP_094803418.1">
    <property type="nucleotide sequence ID" value="NZ_NEVP01000012.1"/>
</dbReference>
<organism evidence="2 3">
    <name type="scientific">Bordetella genomosp. 5</name>
    <dbReference type="NCBI Taxonomy" id="1395608"/>
    <lineage>
        <taxon>Bacteria</taxon>
        <taxon>Pseudomonadati</taxon>
        <taxon>Pseudomonadota</taxon>
        <taxon>Betaproteobacteria</taxon>
        <taxon>Burkholderiales</taxon>
        <taxon>Alcaligenaceae</taxon>
        <taxon>Bordetella</taxon>
    </lineage>
</organism>
<dbReference type="OrthoDB" id="8636595at2"/>
<feature type="signal peptide" evidence="1">
    <location>
        <begin position="1"/>
        <end position="20"/>
    </location>
</feature>
<reference evidence="2 3" key="1">
    <citation type="submission" date="2017-05" db="EMBL/GenBank/DDBJ databases">
        <title>Complete and WGS of Bordetella genogroups.</title>
        <authorList>
            <person name="Spilker T."/>
            <person name="LiPuma J."/>
        </authorList>
    </citation>
    <scope>NUCLEOTIDE SEQUENCE [LARGE SCALE GENOMIC DNA]</scope>
    <source>
        <strain evidence="2 3">AU10456</strain>
    </source>
</reference>
<protein>
    <recommendedName>
        <fullName evidence="4">Lipoprotein</fullName>
    </recommendedName>
</protein>